<accession>A0A2S8F2S9</accession>
<evidence type="ECO:0000313" key="1">
    <source>
        <dbReference type="EMBL" id="PQO26472.1"/>
    </source>
</evidence>
<gene>
    <name evidence="1" type="ORF">C5Y98_30505</name>
</gene>
<dbReference type="Proteomes" id="UP000239388">
    <property type="component" value="Unassembled WGS sequence"/>
</dbReference>
<evidence type="ECO:0000313" key="2">
    <source>
        <dbReference type="Proteomes" id="UP000239388"/>
    </source>
</evidence>
<dbReference type="AlphaFoldDB" id="A0A2S8F2S9"/>
<proteinExistence type="predicted"/>
<dbReference type="PANTHER" id="PTHR36057:SF1">
    <property type="entry name" value="LIPOPROTEIN LIPID ATTACHMENT SITE-LIKE PROTEIN, PUTATIVE (DUF1223)-RELATED"/>
    <property type="match status" value="1"/>
</dbReference>
<dbReference type="Pfam" id="PF06764">
    <property type="entry name" value="DUF1223"/>
    <property type="match status" value="1"/>
</dbReference>
<name>A0A2S8F2S9_9BACT</name>
<dbReference type="SUPFAM" id="SSF52833">
    <property type="entry name" value="Thioredoxin-like"/>
    <property type="match status" value="1"/>
</dbReference>
<dbReference type="InterPro" id="IPR036249">
    <property type="entry name" value="Thioredoxin-like_sf"/>
</dbReference>
<organism evidence="1 2">
    <name type="scientific">Blastopirellula marina</name>
    <dbReference type="NCBI Taxonomy" id="124"/>
    <lineage>
        <taxon>Bacteria</taxon>
        <taxon>Pseudomonadati</taxon>
        <taxon>Planctomycetota</taxon>
        <taxon>Planctomycetia</taxon>
        <taxon>Pirellulales</taxon>
        <taxon>Pirellulaceae</taxon>
        <taxon>Blastopirellula</taxon>
    </lineage>
</organism>
<dbReference type="RefSeq" id="WP_105360158.1">
    <property type="nucleotide sequence ID" value="NZ_PUIB01000031.1"/>
</dbReference>
<dbReference type="EMBL" id="PUIB01000031">
    <property type="protein sequence ID" value="PQO26472.1"/>
    <property type="molecule type" value="Genomic_DNA"/>
</dbReference>
<dbReference type="InterPro" id="IPR010634">
    <property type="entry name" value="DUF1223"/>
</dbReference>
<dbReference type="OrthoDB" id="9808254at2"/>
<protein>
    <submittedName>
        <fullName evidence="1">DUF1223 domain-containing protein</fullName>
    </submittedName>
</protein>
<comment type="caution">
    <text evidence="1">The sequence shown here is derived from an EMBL/GenBank/DDBJ whole genome shotgun (WGS) entry which is preliminary data.</text>
</comment>
<dbReference type="PANTHER" id="PTHR36057">
    <property type="match status" value="1"/>
</dbReference>
<reference evidence="1 2" key="1">
    <citation type="submission" date="2018-02" db="EMBL/GenBank/DDBJ databases">
        <title>Comparative genomes isolates from brazilian mangrove.</title>
        <authorList>
            <person name="Araujo J.E."/>
            <person name="Taketani R.G."/>
            <person name="Silva M.C.P."/>
            <person name="Loureco M.V."/>
            <person name="Andreote F.D."/>
        </authorList>
    </citation>
    <scope>NUCLEOTIDE SEQUENCE [LARGE SCALE GENOMIC DNA]</scope>
    <source>
        <strain evidence="1 2">NAP PRIS-MGV</strain>
    </source>
</reference>
<sequence>MSPAPISRRMALRLSALLAAGCGAPLHGEEEGNAVTGFALLELFTSQGCNSCPSADQNLARVRQLAQQRKLPIYTLSFHVDYWNYLGWEDPFSDAAYSQRQRRYAEAFKSERVYTPQMIVNGRVEFVGSNQATTDRAIQAGLQGRPTAKLAIAVAEKEGAVTVEWNAQNLAEQDAILFALVQKEASRDVTAGENRGKKLAHVNVVRQLQAVPFPKATGDAKLQLPPEAQSADYHVTALVQSRVDQKIAAATQAEFSS</sequence>